<feature type="domain" description="Glutaredoxin" evidence="2">
    <location>
        <begin position="159"/>
        <end position="224"/>
    </location>
</feature>
<evidence type="ECO:0000313" key="4">
    <source>
        <dbReference type="Proteomes" id="UP000267096"/>
    </source>
</evidence>
<dbReference type="GO" id="GO:0034599">
    <property type="term" value="P:cellular response to oxidative stress"/>
    <property type="evidence" value="ECO:0007669"/>
    <property type="project" value="TreeGrafter"/>
</dbReference>
<keyword evidence="1" id="KW-1133">Transmembrane helix</keyword>
<dbReference type="InterPro" id="IPR036249">
    <property type="entry name" value="Thioredoxin-like_sf"/>
</dbReference>
<proteinExistence type="predicted"/>
<dbReference type="Proteomes" id="UP000267096">
    <property type="component" value="Unassembled WGS sequence"/>
</dbReference>
<dbReference type="PANTHER" id="PTHR45694">
    <property type="entry name" value="GLUTAREDOXIN 2"/>
    <property type="match status" value="1"/>
</dbReference>
<accession>A0A0M3K7D3</accession>
<name>A0A0M3K7D3_ANISI</name>
<gene>
    <name evidence="3" type="ORF">ASIM_LOCUS16283</name>
</gene>
<dbReference type="Gene3D" id="3.40.30.10">
    <property type="entry name" value="Glutaredoxin"/>
    <property type="match status" value="1"/>
</dbReference>
<dbReference type="NCBIfam" id="TIGR02180">
    <property type="entry name" value="GRX_euk"/>
    <property type="match status" value="1"/>
</dbReference>
<evidence type="ECO:0000313" key="3">
    <source>
        <dbReference type="EMBL" id="VDK57346.1"/>
    </source>
</evidence>
<dbReference type="InterPro" id="IPR014025">
    <property type="entry name" value="Glutaredoxin_subgr"/>
</dbReference>
<dbReference type="Pfam" id="PF00462">
    <property type="entry name" value="Glutaredoxin"/>
    <property type="match status" value="1"/>
</dbReference>
<dbReference type="PROSITE" id="PS51354">
    <property type="entry name" value="GLUTAREDOXIN_2"/>
    <property type="match status" value="1"/>
</dbReference>
<dbReference type="GO" id="GO:0015038">
    <property type="term" value="F:glutathione disulfide oxidoreductase activity"/>
    <property type="evidence" value="ECO:0007669"/>
    <property type="project" value="TreeGrafter"/>
</dbReference>
<dbReference type="EMBL" id="UYRR01032959">
    <property type="protein sequence ID" value="VDK57346.1"/>
    <property type="molecule type" value="Genomic_DNA"/>
</dbReference>
<evidence type="ECO:0000259" key="2">
    <source>
        <dbReference type="Pfam" id="PF00462"/>
    </source>
</evidence>
<dbReference type="WBParaSite" id="ASIM_0001687401-mRNA-1">
    <property type="protein sequence ID" value="ASIM_0001687401-mRNA-1"/>
    <property type="gene ID" value="ASIM_0001687401"/>
</dbReference>
<dbReference type="SUPFAM" id="SSF52833">
    <property type="entry name" value="Thioredoxin-like"/>
    <property type="match status" value="1"/>
</dbReference>
<organism evidence="5">
    <name type="scientific">Anisakis simplex</name>
    <name type="common">Herring worm</name>
    <dbReference type="NCBI Taxonomy" id="6269"/>
    <lineage>
        <taxon>Eukaryota</taxon>
        <taxon>Metazoa</taxon>
        <taxon>Ecdysozoa</taxon>
        <taxon>Nematoda</taxon>
        <taxon>Chromadorea</taxon>
        <taxon>Rhabditida</taxon>
        <taxon>Spirurina</taxon>
        <taxon>Ascaridomorpha</taxon>
        <taxon>Ascaridoidea</taxon>
        <taxon>Anisakidae</taxon>
        <taxon>Anisakis</taxon>
        <taxon>Anisakis simplex complex</taxon>
    </lineage>
</organism>
<sequence>MADLNVEDEELIDAEAASRPRAAYPSLSRIFELYGWYILFIGMLVMFVYKKYVAPVLASITAEKELEERKKHDNDVQARYEEQIRAARERTQARYAANAAREAERQRQKEAERLQKAIEEHGIGQATVWTKSQNASSSSATQKLDPKTFVTNKINSVPVVMFSKSWCFFCRKAKQALSAFRLPNEFYEILEIDEMDECERIQDVLQSISGKRTVPQVFIGGKFIGGGDEVVAALRDGRLKRMLQECGALS</sequence>
<dbReference type="OrthoDB" id="418495at2759"/>
<keyword evidence="4" id="KW-1185">Reference proteome</keyword>
<evidence type="ECO:0000313" key="5">
    <source>
        <dbReference type="WBParaSite" id="ASIM_0001687401-mRNA-1"/>
    </source>
</evidence>
<dbReference type="InterPro" id="IPR011899">
    <property type="entry name" value="Glutaredoxin_euk/vir"/>
</dbReference>
<protein>
    <submittedName>
        <fullName evidence="5">Glutaredoxin-1 (inferred by orthology to a human protein)</fullName>
    </submittedName>
</protein>
<dbReference type="Gene3D" id="6.10.250.2950">
    <property type="match status" value="1"/>
</dbReference>
<evidence type="ECO:0000256" key="1">
    <source>
        <dbReference type="SAM" id="Phobius"/>
    </source>
</evidence>
<dbReference type="PANTHER" id="PTHR45694:SF18">
    <property type="entry name" value="GLUTAREDOXIN-1-RELATED"/>
    <property type="match status" value="1"/>
</dbReference>
<dbReference type="GO" id="GO:0006886">
    <property type="term" value="P:intracellular protein transport"/>
    <property type="evidence" value="ECO:0007669"/>
    <property type="project" value="InterPro"/>
</dbReference>
<feature type="transmembrane region" description="Helical" evidence="1">
    <location>
        <begin position="33"/>
        <end position="49"/>
    </location>
</feature>
<dbReference type="Pfam" id="PF06936">
    <property type="entry name" value="Selenoprotein_S"/>
    <property type="match status" value="1"/>
</dbReference>
<dbReference type="GO" id="GO:0005789">
    <property type="term" value="C:endoplasmic reticulum membrane"/>
    <property type="evidence" value="ECO:0007669"/>
    <property type="project" value="InterPro"/>
</dbReference>
<reference evidence="5" key="1">
    <citation type="submission" date="2017-02" db="UniProtKB">
        <authorList>
            <consortium name="WormBaseParasite"/>
        </authorList>
    </citation>
    <scope>IDENTIFICATION</scope>
</reference>
<dbReference type="AlphaFoldDB" id="A0A0M3K7D3"/>
<dbReference type="InterPro" id="IPR002109">
    <property type="entry name" value="Glutaredoxin"/>
</dbReference>
<dbReference type="PRINTS" id="PR00160">
    <property type="entry name" value="GLUTAREDOXIN"/>
</dbReference>
<reference evidence="3 4" key="2">
    <citation type="submission" date="2018-11" db="EMBL/GenBank/DDBJ databases">
        <authorList>
            <consortium name="Pathogen Informatics"/>
        </authorList>
    </citation>
    <scope>NUCLEOTIDE SEQUENCE [LARGE SCALE GENOMIC DNA]</scope>
</reference>
<keyword evidence="1" id="KW-0812">Transmembrane</keyword>
<keyword evidence="1" id="KW-0472">Membrane</keyword>
<dbReference type="InterPro" id="IPR009703">
    <property type="entry name" value="Selenoprotein_S"/>
</dbReference>